<proteinExistence type="inferred from homology"/>
<feature type="domain" description="Epoxide hydrolase N-terminal" evidence="4">
    <location>
        <begin position="4"/>
        <end position="93"/>
    </location>
</feature>
<dbReference type="Proteomes" id="UP001143548">
    <property type="component" value="Unassembled WGS sequence"/>
</dbReference>
<dbReference type="PANTHER" id="PTHR21661">
    <property type="entry name" value="EPOXIDE HYDROLASE 1-RELATED"/>
    <property type="match status" value="1"/>
</dbReference>
<comment type="caution">
    <text evidence="5">The sequence shown here is derived from an EMBL/GenBank/DDBJ whole genome shotgun (WGS) entry which is preliminary data.</text>
</comment>
<comment type="similarity">
    <text evidence="1">Belongs to the peptidase S33 family.</text>
</comment>
<dbReference type="AlphaFoldDB" id="A0A9W6DTV2"/>
<dbReference type="Gene3D" id="3.40.50.1820">
    <property type="entry name" value="alpha/beta hydrolase"/>
    <property type="match status" value="1"/>
</dbReference>
<dbReference type="GO" id="GO:0097176">
    <property type="term" value="P:epoxide metabolic process"/>
    <property type="evidence" value="ECO:0007669"/>
    <property type="project" value="TreeGrafter"/>
</dbReference>
<reference evidence="5" key="1">
    <citation type="submission" date="2022-07" db="EMBL/GenBank/DDBJ databases">
        <title>Taxonomy of Aspergillus series Nigri: significant species reduction supported by multi-species coalescent approaches.</title>
        <authorList>
            <person name="Bian C."/>
            <person name="Kusuya Y."/>
            <person name="Sklenar F."/>
            <person name="D'hooge E."/>
            <person name="Yaguchi T."/>
            <person name="Takahashi H."/>
            <person name="Hubka V."/>
        </authorList>
    </citation>
    <scope>NUCLEOTIDE SEQUENCE</scope>
    <source>
        <strain evidence="5">CBS 733.88</strain>
    </source>
</reference>
<dbReference type="EMBL" id="BROQ01000229">
    <property type="protein sequence ID" value="GKZ27545.1"/>
    <property type="molecule type" value="Genomic_DNA"/>
</dbReference>
<sequence>MLDLIQNTQLPEQFPYSGVDSSFGMDLDVLKALLGEWVTDFNWETEQYSMNQFNHYKTKIENLSVHFVYEKSSAPNAIPLLLVHGWPGSFLEFAPIIDQLTKEATTSTGKTVSFDIIIPSLPGFAFSSPPPPSWTITDTARILNMLMVDVLGYETYAIHGTDWGSAVSYNMYDKFNETISAAHFVFLPFYPQTPEELAAGNITLSEAEQVEEQNAMNWANTGDGYFIEQTTKARNIRIVVNWELALTPAYCSPIQSAWHFRIIQ</sequence>
<evidence type="ECO:0000259" key="4">
    <source>
        <dbReference type="Pfam" id="PF06441"/>
    </source>
</evidence>
<dbReference type="InterPro" id="IPR010497">
    <property type="entry name" value="Epoxide_hydro_N"/>
</dbReference>
<evidence type="ECO:0000256" key="1">
    <source>
        <dbReference type="ARBA" id="ARBA00010088"/>
    </source>
</evidence>
<evidence type="ECO:0000256" key="2">
    <source>
        <dbReference type="ARBA" id="ARBA00022797"/>
    </source>
</evidence>
<dbReference type="Pfam" id="PF06441">
    <property type="entry name" value="EHN"/>
    <property type="match status" value="1"/>
</dbReference>
<keyword evidence="2" id="KW-0058">Aromatic hydrocarbons catabolism</keyword>
<gene>
    <name evidence="5" type="ORF">AbraCBS73388_004860</name>
</gene>
<dbReference type="PRINTS" id="PR00412">
    <property type="entry name" value="EPOXHYDRLASE"/>
</dbReference>
<protein>
    <recommendedName>
        <fullName evidence="4">Epoxide hydrolase N-terminal domain-containing protein</fullName>
    </recommendedName>
</protein>
<dbReference type="GO" id="GO:0004301">
    <property type="term" value="F:epoxide hydrolase activity"/>
    <property type="evidence" value="ECO:0007669"/>
    <property type="project" value="TreeGrafter"/>
</dbReference>
<evidence type="ECO:0000313" key="5">
    <source>
        <dbReference type="EMBL" id="GKZ27545.1"/>
    </source>
</evidence>
<name>A0A9W6DTV2_9EURO</name>
<evidence type="ECO:0000313" key="6">
    <source>
        <dbReference type="Proteomes" id="UP001143548"/>
    </source>
</evidence>
<keyword evidence="3" id="KW-0378">Hydrolase</keyword>
<dbReference type="PANTHER" id="PTHR21661:SF35">
    <property type="entry name" value="EPOXIDE HYDROLASE"/>
    <property type="match status" value="1"/>
</dbReference>
<dbReference type="InterPro" id="IPR029058">
    <property type="entry name" value="AB_hydrolase_fold"/>
</dbReference>
<evidence type="ECO:0000256" key="3">
    <source>
        <dbReference type="ARBA" id="ARBA00022801"/>
    </source>
</evidence>
<dbReference type="InterPro" id="IPR000639">
    <property type="entry name" value="Epox_hydrolase-like"/>
</dbReference>
<dbReference type="SUPFAM" id="SSF53474">
    <property type="entry name" value="alpha/beta-Hydrolases"/>
    <property type="match status" value="1"/>
</dbReference>
<organism evidence="5 6">
    <name type="scientific">Aspergillus brasiliensis</name>
    <dbReference type="NCBI Taxonomy" id="319629"/>
    <lineage>
        <taxon>Eukaryota</taxon>
        <taxon>Fungi</taxon>
        <taxon>Dikarya</taxon>
        <taxon>Ascomycota</taxon>
        <taxon>Pezizomycotina</taxon>
        <taxon>Eurotiomycetes</taxon>
        <taxon>Eurotiomycetidae</taxon>
        <taxon>Eurotiales</taxon>
        <taxon>Aspergillaceae</taxon>
        <taxon>Aspergillus</taxon>
        <taxon>Aspergillus subgen. Circumdati</taxon>
    </lineage>
</organism>
<accession>A0A9W6DTV2</accession>